<comment type="caution">
    <text evidence="2">The sequence shown here is derived from an EMBL/GenBank/DDBJ whole genome shotgun (WGS) entry which is preliminary data.</text>
</comment>
<reference evidence="2" key="2">
    <citation type="submission" date="2021-08" db="EMBL/GenBank/DDBJ databases">
        <authorList>
            <person name="Dalcin Martins P."/>
        </authorList>
    </citation>
    <scope>NUCLEOTIDE SEQUENCE</scope>
    <source>
        <strain evidence="2">MAG_39</strain>
    </source>
</reference>
<dbReference type="InterPro" id="IPR000863">
    <property type="entry name" value="Sulfotransferase_dom"/>
</dbReference>
<sequence>MAEPVIVVSGLPRSGTSMMMRLLEAGGLEVIADNLRQADEDNPNGYYEFERVKSLKEDRTWLYHAQGKVVKMVSMLLYELPSDLGYKIVFMRRDLDEICASQRVMLGRKGEEPGSGGEEMSKLYSSHLLEIESWLAKQQNMEVLYMNYNEIMENSAVSVEEINAFFDNKLSVDRMKSVVDKSLYRQRRVHAPAAPCCGPVQQENRDRDQEREVIEAHLKSLGYM</sequence>
<dbReference type="Gene3D" id="3.40.50.300">
    <property type="entry name" value="P-loop containing nucleotide triphosphate hydrolases"/>
    <property type="match status" value="1"/>
</dbReference>
<dbReference type="Proteomes" id="UP000705867">
    <property type="component" value="Unassembled WGS sequence"/>
</dbReference>
<dbReference type="EMBL" id="JAIOIV010000022">
    <property type="protein sequence ID" value="MBZ0155144.1"/>
    <property type="molecule type" value="Genomic_DNA"/>
</dbReference>
<proteinExistence type="predicted"/>
<protein>
    <submittedName>
        <fullName evidence="2">Sulfotransferase domain-containing protein</fullName>
    </submittedName>
</protein>
<reference evidence="2" key="1">
    <citation type="journal article" date="2021" name="bioRxiv">
        <title>Unraveling nitrogen, sulfur and carbon metabolic pathways and microbial community transcriptional responses to substrate deprivation and toxicity stresses in a bioreactor mimicking anoxic brackish coastal sediment conditions.</title>
        <authorList>
            <person name="Martins P.D."/>
            <person name="Echeveste M.J."/>
            <person name="Arshad A."/>
            <person name="Kurth J."/>
            <person name="Ouboter H."/>
            <person name="Jetten M.S.M."/>
            <person name="Welte C.U."/>
        </authorList>
    </citation>
    <scope>NUCLEOTIDE SEQUENCE</scope>
    <source>
        <strain evidence="2">MAG_39</strain>
    </source>
</reference>
<name>A0A953J8K9_9BACT</name>
<dbReference type="InterPro" id="IPR027417">
    <property type="entry name" value="P-loop_NTPase"/>
</dbReference>
<feature type="domain" description="Sulfotransferase" evidence="1">
    <location>
        <begin position="6"/>
        <end position="186"/>
    </location>
</feature>
<evidence type="ECO:0000259" key="1">
    <source>
        <dbReference type="Pfam" id="PF00685"/>
    </source>
</evidence>
<accession>A0A953J8K9</accession>
<dbReference type="Pfam" id="PF00685">
    <property type="entry name" value="Sulfotransfer_1"/>
    <property type="match status" value="1"/>
</dbReference>
<dbReference type="SUPFAM" id="SSF52540">
    <property type="entry name" value="P-loop containing nucleoside triphosphate hydrolases"/>
    <property type="match status" value="1"/>
</dbReference>
<evidence type="ECO:0000313" key="3">
    <source>
        <dbReference type="Proteomes" id="UP000705867"/>
    </source>
</evidence>
<gene>
    <name evidence="2" type="ORF">K8I29_02890</name>
</gene>
<evidence type="ECO:0000313" key="2">
    <source>
        <dbReference type="EMBL" id="MBZ0155144.1"/>
    </source>
</evidence>
<dbReference type="AlphaFoldDB" id="A0A953J8K9"/>
<dbReference type="GO" id="GO:0008146">
    <property type="term" value="F:sulfotransferase activity"/>
    <property type="evidence" value="ECO:0007669"/>
    <property type="project" value="InterPro"/>
</dbReference>
<organism evidence="2 3">
    <name type="scientific">Candidatus Nitrobium versatile</name>
    <dbReference type="NCBI Taxonomy" id="2884831"/>
    <lineage>
        <taxon>Bacteria</taxon>
        <taxon>Pseudomonadati</taxon>
        <taxon>Nitrospirota</taxon>
        <taxon>Nitrospiria</taxon>
        <taxon>Nitrospirales</taxon>
        <taxon>Nitrospiraceae</taxon>
        <taxon>Candidatus Nitrobium</taxon>
    </lineage>
</organism>